<feature type="domain" description="Moybdenum cofactor oxidoreductase dimerisation" evidence="6">
    <location>
        <begin position="243"/>
        <end position="305"/>
    </location>
</feature>
<dbReference type="PANTHER" id="PTHR19372:SF7">
    <property type="entry name" value="SULFITE OXIDASE, MITOCHONDRIAL"/>
    <property type="match status" value="1"/>
</dbReference>
<dbReference type="Gene3D" id="2.60.40.650">
    <property type="match status" value="1"/>
</dbReference>
<dbReference type="SUPFAM" id="SSF56524">
    <property type="entry name" value="Oxidoreductase molybdopterin-binding domain"/>
    <property type="match status" value="1"/>
</dbReference>
<evidence type="ECO:0000256" key="4">
    <source>
        <dbReference type="ARBA" id="ARBA00023002"/>
    </source>
</evidence>
<evidence type="ECO:0000256" key="3">
    <source>
        <dbReference type="ARBA" id="ARBA00022723"/>
    </source>
</evidence>
<dbReference type="PANTHER" id="PTHR19372">
    <property type="entry name" value="SULFITE REDUCTASE"/>
    <property type="match status" value="1"/>
</dbReference>
<keyword evidence="8" id="KW-1185">Reference proteome</keyword>
<evidence type="ECO:0000313" key="8">
    <source>
        <dbReference type="Proteomes" id="UP001595075"/>
    </source>
</evidence>
<sequence length="355" mass="39560">METQQQYPGHEDPPLDGHERQACVSIDPVGFYIRHPPSPEMLSDFITLDSQLFQTIHMGAAVVDVKNWRLVIDGLVQHPFSLSFEGLLKFPKTTITSFHECYGSPVKPAVENLWRIGNVEWTGVKLTTLLALASPLSEAQFVWSEGLDHGEFHGVVADRYQKDLPLSKARSPEVLVAYEMNGRPLLKERGGPVRLVVPGWFGTNSTKWLSKLSLQGERAGGPYTTTFYNAIDQDDPAKGLKPVWAVEPNSMIVKPAPMTEVHGPTVLVEGWAWSHDGIQSVNVSSDNGQSWTEAEVSQRKDLSWQRFSLNIEVPWKFGGECTLVSCATSLSGITQKDSGRRNHVHRVTLKIDRVH</sequence>
<comment type="caution">
    <text evidence="7">The sequence shown here is derived from an EMBL/GenBank/DDBJ whole genome shotgun (WGS) entry which is preliminary data.</text>
</comment>
<dbReference type="InterPro" id="IPR005066">
    <property type="entry name" value="MoCF_OxRdtse_dimer"/>
</dbReference>
<comment type="cofactor">
    <cofactor evidence="1">
        <name>Mo-molybdopterin</name>
        <dbReference type="ChEBI" id="CHEBI:71302"/>
    </cofactor>
</comment>
<evidence type="ECO:0000256" key="2">
    <source>
        <dbReference type="ARBA" id="ARBA00022505"/>
    </source>
</evidence>
<dbReference type="Proteomes" id="UP001595075">
    <property type="component" value="Unassembled WGS sequence"/>
</dbReference>
<dbReference type="Gene3D" id="3.90.420.10">
    <property type="entry name" value="Oxidoreductase, molybdopterin-binding domain"/>
    <property type="match status" value="1"/>
</dbReference>
<reference evidence="7 8" key="1">
    <citation type="journal article" date="2024" name="Commun. Biol.">
        <title>Comparative genomic analysis of thermophilic fungi reveals convergent evolutionary adaptations and gene losses.</title>
        <authorList>
            <person name="Steindorff A.S."/>
            <person name="Aguilar-Pontes M.V."/>
            <person name="Robinson A.J."/>
            <person name="Andreopoulos B."/>
            <person name="LaButti K."/>
            <person name="Kuo A."/>
            <person name="Mondo S."/>
            <person name="Riley R."/>
            <person name="Otillar R."/>
            <person name="Haridas S."/>
            <person name="Lipzen A."/>
            <person name="Grimwood J."/>
            <person name="Schmutz J."/>
            <person name="Clum A."/>
            <person name="Reid I.D."/>
            <person name="Moisan M.C."/>
            <person name="Butler G."/>
            <person name="Nguyen T.T.M."/>
            <person name="Dewar K."/>
            <person name="Conant G."/>
            <person name="Drula E."/>
            <person name="Henrissat B."/>
            <person name="Hansel C."/>
            <person name="Singer S."/>
            <person name="Hutchinson M.I."/>
            <person name="de Vries R.P."/>
            <person name="Natvig D.O."/>
            <person name="Powell A.J."/>
            <person name="Tsang A."/>
            <person name="Grigoriev I.V."/>
        </authorList>
    </citation>
    <scope>NUCLEOTIDE SEQUENCE [LARGE SCALE GENOMIC DNA]</scope>
    <source>
        <strain evidence="7 8">CBS 494.80</strain>
    </source>
</reference>
<protein>
    <recommendedName>
        <fullName evidence="9">Sulfite oxidase</fullName>
    </recommendedName>
</protein>
<keyword evidence="4" id="KW-0560">Oxidoreductase</keyword>
<proteinExistence type="predicted"/>
<feature type="domain" description="Oxidoreductase molybdopterin-binding" evidence="5">
    <location>
        <begin position="58"/>
        <end position="220"/>
    </location>
</feature>
<accession>A0ABR4CMF7</accession>
<dbReference type="InterPro" id="IPR008335">
    <property type="entry name" value="Mopterin_OxRdtase_euk"/>
</dbReference>
<organism evidence="7 8">
    <name type="scientific">Oculimacula yallundae</name>
    <dbReference type="NCBI Taxonomy" id="86028"/>
    <lineage>
        <taxon>Eukaryota</taxon>
        <taxon>Fungi</taxon>
        <taxon>Dikarya</taxon>
        <taxon>Ascomycota</taxon>
        <taxon>Pezizomycotina</taxon>
        <taxon>Leotiomycetes</taxon>
        <taxon>Helotiales</taxon>
        <taxon>Ploettnerulaceae</taxon>
        <taxon>Oculimacula</taxon>
    </lineage>
</organism>
<name>A0ABR4CMF7_9HELO</name>
<dbReference type="SUPFAM" id="SSF81296">
    <property type="entry name" value="E set domains"/>
    <property type="match status" value="1"/>
</dbReference>
<gene>
    <name evidence="7" type="ORF">VTL71DRAFT_13693</name>
</gene>
<dbReference type="InterPro" id="IPR036374">
    <property type="entry name" value="OxRdtase_Mopterin-bd_sf"/>
</dbReference>
<evidence type="ECO:0008006" key="9">
    <source>
        <dbReference type="Google" id="ProtNLM"/>
    </source>
</evidence>
<evidence type="ECO:0000256" key="1">
    <source>
        <dbReference type="ARBA" id="ARBA00001924"/>
    </source>
</evidence>
<evidence type="ECO:0000259" key="5">
    <source>
        <dbReference type="Pfam" id="PF00174"/>
    </source>
</evidence>
<dbReference type="InterPro" id="IPR014756">
    <property type="entry name" value="Ig_E-set"/>
</dbReference>
<keyword evidence="2" id="KW-0500">Molybdenum</keyword>
<evidence type="ECO:0000313" key="7">
    <source>
        <dbReference type="EMBL" id="KAL2070667.1"/>
    </source>
</evidence>
<dbReference type="Pfam" id="PF03404">
    <property type="entry name" value="Mo-co_dimer"/>
    <property type="match status" value="1"/>
</dbReference>
<dbReference type="PRINTS" id="PR00407">
    <property type="entry name" value="EUMOPTERIN"/>
</dbReference>
<dbReference type="InterPro" id="IPR000572">
    <property type="entry name" value="OxRdtase_Mopterin-bd_dom"/>
</dbReference>
<dbReference type="EMBL" id="JAZHXI010000006">
    <property type="protein sequence ID" value="KAL2070667.1"/>
    <property type="molecule type" value="Genomic_DNA"/>
</dbReference>
<dbReference type="Pfam" id="PF00174">
    <property type="entry name" value="Oxidored_molyb"/>
    <property type="match status" value="1"/>
</dbReference>
<evidence type="ECO:0000259" key="6">
    <source>
        <dbReference type="Pfam" id="PF03404"/>
    </source>
</evidence>
<keyword evidence="3" id="KW-0479">Metal-binding</keyword>